<sequence length="356" mass="38792">MNMVNTVKLRRKGLKLYITAVISAILLIAAGCSSSSSNTDSGNSGNRQTSNASSMQNQSAQSSEAATEQAVPAADSGMSANTASGTPVNNTAEAETGMSTGPDIDADGFSRKLIYHANITMEVSDYGQSQTELKNIIHLSGGYILEFGDQKSANELGGTYTIKVPASGFQSFLSQLEKLKHLDYQSSMKGTDVTEEYVDLEARLKSRQVVEARLIAFMDKATQADDLLKYSNQLSEVQLEIERIKGRTRYLDQNVSFSTIELRMYQNAGFSDSSQQAKPPLLDRSLDAMKASTSFINHFVQGLFVVIAGALPIIAIALVIGVPGYFIYRRKSRSRRHPVEAGGIKLNETEEQEKQD</sequence>
<evidence type="ECO:0000313" key="5">
    <source>
        <dbReference type="EMBL" id="MBW7456694.1"/>
    </source>
</evidence>
<dbReference type="RefSeq" id="WP_210046583.1">
    <property type="nucleotide sequence ID" value="NZ_JBHLVU010000031.1"/>
</dbReference>
<feature type="transmembrane region" description="Helical" evidence="2">
    <location>
        <begin position="302"/>
        <end position="328"/>
    </location>
</feature>
<dbReference type="Pfam" id="PF14257">
    <property type="entry name" value="DUF4349"/>
    <property type="match status" value="1"/>
</dbReference>
<evidence type="ECO:0000256" key="2">
    <source>
        <dbReference type="SAM" id="Phobius"/>
    </source>
</evidence>
<keyword evidence="2" id="KW-0812">Transmembrane</keyword>
<reference evidence="5 6" key="1">
    <citation type="submission" date="2021-07" db="EMBL/GenBank/DDBJ databases">
        <title>Paenibacillus radiodurans sp. nov., isolated from the southeastern edge of Tengger Desert.</title>
        <authorList>
            <person name="Zhang G."/>
        </authorList>
    </citation>
    <scope>NUCLEOTIDE SEQUENCE [LARGE SCALE GENOMIC DNA]</scope>
    <source>
        <strain evidence="5 6">CCM 7311</strain>
    </source>
</reference>
<keyword evidence="2" id="KW-0472">Membrane</keyword>
<evidence type="ECO:0000259" key="4">
    <source>
        <dbReference type="Pfam" id="PF14257"/>
    </source>
</evidence>
<feature type="compositionally biased region" description="Low complexity" evidence="1">
    <location>
        <begin position="36"/>
        <end position="70"/>
    </location>
</feature>
<evidence type="ECO:0000256" key="3">
    <source>
        <dbReference type="SAM" id="SignalP"/>
    </source>
</evidence>
<evidence type="ECO:0000256" key="1">
    <source>
        <dbReference type="SAM" id="MobiDB-lite"/>
    </source>
</evidence>
<gene>
    <name evidence="5" type="ORF">K0U00_21895</name>
</gene>
<keyword evidence="3" id="KW-0732">Signal</keyword>
<evidence type="ECO:0000313" key="6">
    <source>
        <dbReference type="Proteomes" id="UP001519887"/>
    </source>
</evidence>
<name>A0ABS7C707_9BACL</name>
<dbReference type="Proteomes" id="UP001519887">
    <property type="component" value="Unassembled WGS sequence"/>
</dbReference>
<accession>A0ABS7C707</accession>
<dbReference type="EMBL" id="JAHZIK010000642">
    <property type="protein sequence ID" value="MBW7456694.1"/>
    <property type="molecule type" value="Genomic_DNA"/>
</dbReference>
<keyword evidence="6" id="KW-1185">Reference proteome</keyword>
<organism evidence="5 6">
    <name type="scientific">Paenibacillus sepulcri</name>
    <dbReference type="NCBI Taxonomy" id="359917"/>
    <lineage>
        <taxon>Bacteria</taxon>
        <taxon>Bacillati</taxon>
        <taxon>Bacillota</taxon>
        <taxon>Bacilli</taxon>
        <taxon>Bacillales</taxon>
        <taxon>Paenibacillaceae</taxon>
        <taxon>Paenibacillus</taxon>
    </lineage>
</organism>
<feature type="domain" description="DUF4349" evidence="4">
    <location>
        <begin position="111"/>
        <end position="322"/>
    </location>
</feature>
<feature type="region of interest" description="Disordered" evidence="1">
    <location>
        <begin position="36"/>
        <end position="103"/>
    </location>
</feature>
<proteinExistence type="predicted"/>
<comment type="caution">
    <text evidence="5">The sequence shown here is derived from an EMBL/GenBank/DDBJ whole genome shotgun (WGS) entry which is preliminary data.</text>
</comment>
<protein>
    <submittedName>
        <fullName evidence="5">DUF4349 domain-containing protein</fullName>
    </submittedName>
</protein>
<dbReference type="InterPro" id="IPR025645">
    <property type="entry name" value="DUF4349"/>
</dbReference>
<feature type="signal peptide" evidence="3">
    <location>
        <begin position="1"/>
        <end position="39"/>
    </location>
</feature>
<keyword evidence="2" id="KW-1133">Transmembrane helix</keyword>
<feature type="compositionally biased region" description="Polar residues" evidence="1">
    <location>
        <begin position="78"/>
        <end position="99"/>
    </location>
</feature>
<feature type="chain" id="PRO_5045129054" evidence="3">
    <location>
        <begin position="40"/>
        <end position="356"/>
    </location>
</feature>